<evidence type="ECO:0000313" key="3">
    <source>
        <dbReference type="EMBL" id="PTL39080.1"/>
    </source>
</evidence>
<dbReference type="InterPro" id="IPR002109">
    <property type="entry name" value="Glutaredoxin"/>
</dbReference>
<dbReference type="PROSITE" id="PS51353">
    <property type="entry name" value="ARSC"/>
    <property type="match status" value="1"/>
</dbReference>
<sequence>MITLYTIDGCSVCEQARQHLTQQTISFKERNILHTPEAQKELKELIGEVYAPVLKSEKGIYRELDILNYMKQEV</sequence>
<evidence type="ECO:0000256" key="1">
    <source>
        <dbReference type="PROSITE-ProRule" id="PRU01282"/>
    </source>
</evidence>
<dbReference type="PROSITE" id="PS51354">
    <property type="entry name" value="GLUTAREDOXIN_2"/>
    <property type="match status" value="1"/>
</dbReference>
<evidence type="ECO:0000259" key="2">
    <source>
        <dbReference type="Pfam" id="PF00462"/>
    </source>
</evidence>
<reference evidence="3 4" key="1">
    <citation type="submission" date="2018-03" db="EMBL/GenBank/DDBJ databases">
        <title>Alkalicoccus saliphilus sp. nov., isolated from a mineral pool.</title>
        <authorList>
            <person name="Zhao B."/>
        </authorList>
    </citation>
    <scope>NUCLEOTIDE SEQUENCE [LARGE SCALE GENOMIC DNA]</scope>
    <source>
        <strain evidence="3 4">6AG</strain>
    </source>
</reference>
<dbReference type="CDD" id="cd02976">
    <property type="entry name" value="NrdH"/>
    <property type="match status" value="1"/>
</dbReference>
<keyword evidence="4" id="KW-1185">Reference proteome</keyword>
<dbReference type="Pfam" id="PF00462">
    <property type="entry name" value="Glutaredoxin"/>
    <property type="match status" value="1"/>
</dbReference>
<dbReference type="Proteomes" id="UP000240509">
    <property type="component" value="Unassembled WGS sequence"/>
</dbReference>
<dbReference type="AlphaFoldDB" id="A0A2T4U6R0"/>
<feature type="domain" description="Glutaredoxin" evidence="2">
    <location>
        <begin position="2"/>
        <end position="54"/>
    </location>
</feature>
<comment type="caution">
    <text evidence="3">The sequence shown here is derived from an EMBL/GenBank/DDBJ whole genome shotgun (WGS) entry which is preliminary data.</text>
</comment>
<comment type="similarity">
    <text evidence="1">Belongs to the ArsC family.</text>
</comment>
<evidence type="ECO:0000313" key="4">
    <source>
        <dbReference type="Proteomes" id="UP000240509"/>
    </source>
</evidence>
<dbReference type="RefSeq" id="WP_107584681.1">
    <property type="nucleotide sequence ID" value="NZ_PZJJ01000010.1"/>
</dbReference>
<dbReference type="EMBL" id="PZJJ01000010">
    <property type="protein sequence ID" value="PTL39080.1"/>
    <property type="molecule type" value="Genomic_DNA"/>
</dbReference>
<dbReference type="InterPro" id="IPR036249">
    <property type="entry name" value="Thioredoxin-like_sf"/>
</dbReference>
<accession>A0A2T4U6R0</accession>
<dbReference type="Gene3D" id="3.40.30.10">
    <property type="entry name" value="Glutaredoxin"/>
    <property type="match status" value="1"/>
</dbReference>
<dbReference type="InterPro" id="IPR006660">
    <property type="entry name" value="Arsenate_reductase-like"/>
</dbReference>
<dbReference type="OrthoDB" id="2943861at2"/>
<gene>
    <name evidence="3" type="ORF">C6Y45_07825</name>
</gene>
<name>A0A2T4U6R0_9BACI</name>
<protein>
    <recommendedName>
        <fullName evidence="2">Glutaredoxin domain-containing protein</fullName>
    </recommendedName>
</protein>
<dbReference type="SUPFAM" id="SSF52833">
    <property type="entry name" value="Thioredoxin-like"/>
    <property type="match status" value="1"/>
</dbReference>
<organism evidence="3 4">
    <name type="scientific">Alkalicoccus saliphilus</name>
    <dbReference type="NCBI Taxonomy" id="200989"/>
    <lineage>
        <taxon>Bacteria</taxon>
        <taxon>Bacillati</taxon>
        <taxon>Bacillota</taxon>
        <taxon>Bacilli</taxon>
        <taxon>Bacillales</taxon>
        <taxon>Bacillaceae</taxon>
        <taxon>Alkalicoccus</taxon>
    </lineage>
</organism>
<proteinExistence type="inferred from homology"/>